<dbReference type="EMBL" id="CP011801">
    <property type="protein sequence ID" value="ALA58663.1"/>
    <property type="molecule type" value="Genomic_DNA"/>
</dbReference>
<dbReference type="AlphaFoldDB" id="A0A0K2GCI9"/>
<keyword evidence="2" id="KW-1185">Reference proteome</keyword>
<dbReference type="KEGG" id="nmv:NITMOv2_2247"/>
<reference evidence="1 2" key="1">
    <citation type="journal article" date="2015" name="Proc. Natl. Acad. Sci. U.S.A.">
        <title>Expanded metabolic versatility of ubiquitous nitrite-oxidizing bacteria from the genus Nitrospira.</title>
        <authorList>
            <person name="Koch H."/>
            <person name="Lucker S."/>
            <person name="Albertsen M."/>
            <person name="Kitzinger K."/>
            <person name="Herbold C."/>
            <person name="Spieck E."/>
            <person name="Nielsen P.H."/>
            <person name="Wagner M."/>
            <person name="Daims H."/>
        </authorList>
    </citation>
    <scope>NUCLEOTIDE SEQUENCE [LARGE SCALE GENOMIC DNA]</scope>
    <source>
        <strain evidence="1 2">NSP M-1</strain>
    </source>
</reference>
<dbReference type="STRING" id="42253.NITMOv2_2247"/>
<protein>
    <submittedName>
        <fullName evidence="1">Uncharacterized protein</fullName>
    </submittedName>
</protein>
<evidence type="ECO:0000313" key="1">
    <source>
        <dbReference type="EMBL" id="ALA58663.1"/>
    </source>
</evidence>
<gene>
    <name evidence="1" type="ORF">NITMOv2_2247</name>
</gene>
<proteinExistence type="predicted"/>
<dbReference type="RefSeq" id="WP_053379802.1">
    <property type="nucleotide sequence ID" value="NZ_CP011801.1"/>
</dbReference>
<dbReference type="Proteomes" id="UP000069205">
    <property type="component" value="Chromosome"/>
</dbReference>
<name>A0A0K2GCI9_NITMO</name>
<organism evidence="1 2">
    <name type="scientific">Nitrospira moscoviensis</name>
    <dbReference type="NCBI Taxonomy" id="42253"/>
    <lineage>
        <taxon>Bacteria</taxon>
        <taxon>Pseudomonadati</taxon>
        <taxon>Nitrospirota</taxon>
        <taxon>Nitrospiria</taxon>
        <taxon>Nitrospirales</taxon>
        <taxon>Nitrospiraceae</taxon>
        <taxon>Nitrospira</taxon>
    </lineage>
</organism>
<evidence type="ECO:0000313" key="2">
    <source>
        <dbReference type="Proteomes" id="UP000069205"/>
    </source>
</evidence>
<accession>A0A0K2GCI9</accession>
<sequence length="98" mass="10647">MSRLNLDPLITFADGSHLVVSTQCLKEGDFSCALYRASIAPDDGASFQIISNHLAAATCLNAQEHAYSYALRLYPNAGAQLRKPPYLIWPGPRAGIIQ</sequence>
<dbReference type="OrthoDB" id="9801554at2"/>
<dbReference type="PATRIC" id="fig|42253.5.peg.2213"/>